<feature type="binding site" evidence="5">
    <location>
        <position position="279"/>
    </location>
    <ligand>
        <name>NAD(+)</name>
        <dbReference type="ChEBI" id="CHEBI:57540"/>
    </ligand>
</feature>
<keyword evidence="5" id="KW-0547">Nucleotide-binding</keyword>
<dbReference type="Gene3D" id="3.50.50.60">
    <property type="entry name" value="FAD/NAD(P)-binding domain"/>
    <property type="match status" value="2"/>
</dbReference>
<dbReference type="OrthoDB" id="9800167at2"/>
<evidence type="ECO:0000256" key="2">
    <source>
        <dbReference type="ARBA" id="ARBA00022630"/>
    </source>
</evidence>
<dbReference type="GO" id="GO:0006103">
    <property type="term" value="P:2-oxoglutarate metabolic process"/>
    <property type="evidence" value="ECO:0007669"/>
    <property type="project" value="TreeGrafter"/>
</dbReference>
<dbReference type="GO" id="GO:0004148">
    <property type="term" value="F:dihydrolipoyl dehydrogenase (NADH) activity"/>
    <property type="evidence" value="ECO:0007669"/>
    <property type="project" value="TreeGrafter"/>
</dbReference>
<dbReference type="PRINTS" id="PR00368">
    <property type="entry name" value="FADPNR"/>
</dbReference>
<dbReference type="SUPFAM" id="SSF51905">
    <property type="entry name" value="FAD/NAD(P)-binding domain"/>
    <property type="match status" value="1"/>
</dbReference>
<dbReference type="InterPro" id="IPR036188">
    <property type="entry name" value="FAD/NAD-bd_sf"/>
</dbReference>
<dbReference type="Proteomes" id="UP000281955">
    <property type="component" value="Unassembled WGS sequence"/>
</dbReference>
<name>A0A420XTN8_9ACTN</name>
<dbReference type="InterPro" id="IPR004099">
    <property type="entry name" value="Pyr_nucl-diS_OxRdtase_dimer"/>
</dbReference>
<dbReference type="InterPro" id="IPR016156">
    <property type="entry name" value="FAD/NAD-linked_Rdtase_dimer_sf"/>
</dbReference>
<dbReference type="AlphaFoldDB" id="A0A420XTN8"/>
<evidence type="ECO:0000256" key="1">
    <source>
        <dbReference type="ARBA" id="ARBA00007532"/>
    </source>
</evidence>
<proteinExistence type="inferred from homology"/>
<dbReference type="PANTHER" id="PTHR22912">
    <property type="entry name" value="DISULFIDE OXIDOREDUCTASE"/>
    <property type="match status" value="1"/>
</dbReference>
<evidence type="ECO:0000256" key="5">
    <source>
        <dbReference type="PIRSR" id="PIRSR000350-3"/>
    </source>
</evidence>
<dbReference type="EMBL" id="RBWV01000009">
    <property type="protein sequence ID" value="RKS80198.1"/>
    <property type="molecule type" value="Genomic_DNA"/>
</dbReference>
<gene>
    <name evidence="9" type="ORF">CLV35_0620</name>
</gene>
<feature type="domain" description="FAD/NAD(P)-binding" evidence="8">
    <location>
        <begin position="16"/>
        <end position="326"/>
    </location>
</feature>
<keyword evidence="10" id="KW-1185">Reference proteome</keyword>
<organism evidence="9 10">
    <name type="scientific">Motilibacter peucedani</name>
    <dbReference type="NCBI Taxonomy" id="598650"/>
    <lineage>
        <taxon>Bacteria</taxon>
        <taxon>Bacillati</taxon>
        <taxon>Actinomycetota</taxon>
        <taxon>Actinomycetes</taxon>
        <taxon>Motilibacterales</taxon>
        <taxon>Motilibacteraceae</taxon>
        <taxon>Motilibacter</taxon>
    </lineage>
</organism>
<feature type="binding site" evidence="5">
    <location>
        <position position="62"/>
    </location>
    <ligand>
        <name>FAD</name>
        <dbReference type="ChEBI" id="CHEBI:57692"/>
    </ligand>
</feature>
<reference evidence="9 10" key="1">
    <citation type="submission" date="2018-10" db="EMBL/GenBank/DDBJ databases">
        <title>Genomic Encyclopedia of Archaeal and Bacterial Type Strains, Phase II (KMG-II): from individual species to whole genera.</title>
        <authorList>
            <person name="Goeker M."/>
        </authorList>
    </citation>
    <scope>NUCLEOTIDE SEQUENCE [LARGE SCALE GENOMIC DNA]</scope>
    <source>
        <strain evidence="9 10">RP-AC37</strain>
    </source>
</reference>
<accession>A0A420XTN8</accession>
<dbReference type="Pfam" id="PF02852">
    <property type="entry name" value="Pyr_redox_dim"/>
    <property type="match status" value="1"/>
</dbReference>
<dbReference type="InParanoid" id="A0A420XTN8"/>
<protein>
    <submittedName>
        <fullName evidence="9">Dihydrolipoamide dehydrogenase</fullName>
    </submittedName>
</protein>
<keyword evidence="4 5" id="KW-0520">NAD</keyword>
<dbReference type="InterPro" id="IPR050151">
    <property type="entry name" value="Class-I_Pyr_Nuc-Dis_Oxidored"/>
</dbReference>
<dbReference type="SUPFAM" id="SSF55424">
    <property type="entry name" value="FAD/NAD-linked reductases, dimerisation (C-terminal) domain"/>
    <property type="match status" value="1"/>
</dbReference>
<evidence type="ECO:0000259" key="8">
    <source>
        <dbReference type="Pfam" id="PF07992"/>
    </source>
</evidence>
<dbReference type="RefSeq" id="WP_121192328.1">
    <property type="nucleotide sequence ID" value="NZ_RBWV01000009.1"/>
</dbReference>
<dbReference type="PANTHER" id="PTHR22912:SF151">
    <property type="entry name" value="DIHYDROLIPOYL DEHYDROGENASE, MITOCHONDRIAL"/>
    <property type="match status" value="1"/>
</dbReference>
<keyword evidence="3 5" id="KW-0274">FAD</keyword>
<evidence type="ECO:0000256" key="3">
    <source>
        <dbReference type="ARBA" id="ARBA00022827"/>
    </source>
</evidence>
<evidence type="ECO:0000256" key="4">
    <source>
        <dbReference type="ARBA" id="ARBA00023027"/>
    </source>
</evidence>
<dbReference type="PRINTS" id="PR00411">
    <property type="entry name" value="PNDRDTASEI"/>
</dbReference>
<comment type="caution">
    <text evidence="9">The sequence shown here is derived from an EMBL/GenBank/DDBJ whole genome shotgun (WGS) entry which is preliminary data.</text>
</comment>
<feature type="binding site" evidence="5">
    <location>
        <position position="125"/>
    </location>
    <ligand>
        <name>FAD</name>
        <dbReference type="ChEBI" id="CHEBI:57692"/>
    </ligand>
</feature>
<dbReference type="PIRSF" id="PIRSF000350">
    <property type="entry name" value="Mercury_reductase_MerA"/>
    <property type="match status" value="1"/>
</dbReference>
<feature type="binding site" evidence="5">
    <location>
        <begin position="154"/>
        <end position="156"/>
    </location>
    <ligand>
        <name>FAD</name>
        <dbReference type="ChEBI" id="CHEBI:57692"/>
    </ligand>
</feature>
<dbReference type="InterPro" id="IPR023753">
    <property type="entry name" value="FAD/NAD-binding_dom"/>
</dbReference>
<evidence type="ECO:0000259" key="7">
    <source>
        <dbReference type="Pfam" id="PF02852"/>
    </source>
</evidence>
<evidence type="ECO:0000313" key="10">
    <source>
        <dbReference type="Proteomes" id="UP000281955"/>
    </source>
</evidence>
<feature type="binding site" evidence="5">
    <location>
        <begin position="191"/>
        <end position="198"/>
    </location>
    <ligand>
        <name>NAD(+)</name>
        <dbReference type="ChEBI" id="CHEBI:57540"/>
    </ligand>
</feature>
<feature type="binding site" evidence="5">
    <location>
        <position position="319"/>
    </location>
    <ligand>
        <name>FAD</name>
        <dbReference type="ChEBI" id="CHEBI:57692"/>
    </ligand>
</feature>
<comment type="cofactor">
    <cofactor evidence="5">
        <name>FAD</name>
        <dbReference type="ChEBI" id="CHEBI:57692"/>
    </cofactor>
    <text evidence="5">Binds 1 FAD per subunit.</text>
</comment>
<keyword evidence="2" id="KW-0285">Flavoprotein</keyword>
<evidence type="ECO:0000256" key="6">
    <source>
        <dbReference type="PIRSR" id="PIRSR000350-4"/>
    </source>
</evidence>
<dbReference type="GO" id="GO:0050660">
    <property type="term" value="F:flavin adenine dinucleotide binding"/>
    <property type="evidence" value="ECO:0007669"/>
    <property type="project" value="TreeGrafter"/>
</dbReference>
<feature type="disulfide bond" description="Redox-active" evidence="6">
    <location>
        <begin position="53"/>
        <end position="58"/>
    </location>
</feature>
<comment type="similarity">
    <text evidence="1">Belongs to the class-I pyridine nucleotide-disulfide oxidoreductase family.</text>
</comment>
<sequence>MTDQSPETAADSPDTFDVVVVGAGPAGENAAARAVRGGLTAALVEHELVGGECSYWACMPSKALLRDPEALAAARRLPGAAAAATGELDVAAVLARRDSFASDWKDDGQVSWAEGAGISVVRGKGALEGERTVRVEGAEGTRTLHARHAVVLATGSTAVVPPVPGLREASPWTSREGTSAKEVPPTLAVIGGGVVACELATAWNALGSQVTMLVRDETLLGRYEPFAGELVLRGLREAGVDVRLGVNVTSAARDGDGPTTLQLDAGEPVTAAAVLVATGRRARRYDVGVETVGLDPEAPLQVDDTLRVTGFDWLYAVGDVNGRNLLTHMGKYQARAAGDAIAARARGTQVDGSPWAATSATADAVAVPGVVFTDPEVASVGLTAAEAQSRGLDVRVVDYEIGNVAGASLLADGYTGTARAVVDEQRKVLVGVTFVGPGVGDLLHAATIAVVGEVPLERLWHAVPSYPTVSEIWLRLLEAYGL</sequence>
<evidence type="ECO:0000313" key="9">
    <source>
        <dbReference type="EMBL" id="RKS80198.1"/>
    </source>
</evidence>
<dbReference type="Pfam" id="PF07992">
    <property type="entry name" value="Pyr_redox_2"/>
    <property type="match status" value="1"/>
</dbReference>
<dbReference type="Gene3D" id="3.30.390.30">
    <property type="match status" value="1"/>
</dbReference>
<feature type="domain" description="Pyridine nucleotide-disulphide oxidoreductase dimerisation" evidence="7">
    <location>
        <begin position="367"/>
        <end position="473"/>
    </location>
</feature>
<dbReference type="InterPro" id="IPR001100">
    <property type="entry name" value="Pyr_nuc-diS_OxRdtase"/>
</dbReference>